<dbReference type="EMBL" id="AJAS01000002">
    <property type="protein sequence ID" value="EOI06932.1"/>
    <property type="molecule type" value="Genomic_DNA"/>
</dbReference>
<dbReference type="Proteomes" id="UP000013781">
    <property type="component" value="Unassembled WGS sequence"/>
</dbReference>
<dbReference type="OrthoDB" id="2173430at2"/>
<feature type="chain" id="PRO_5038616558" description="Lipoprotein" evidence="1">
    <location>
        <begin position="21"/>
        <end position="519"/>
    </location>
</feature>
<comment type="caution">
    <text evidence="2">The sequence shown here is derived from an EMBL/GenBank/DDBJ whole genome shotgun (WGS) entry which is preliminary data.</text>
</comment>
<protein>
    <recommendedName>
        <fullName evidence="6">Lipoprotein</fullName>
    </recommendedName>
</protein>
<reference evidence="3 5" key="2">
    <citation type="submission" date="2013-03" db="EMBL/GenBank/DDBJ databases">
        <title>The Genome Sequence of Enterococcus moraviensis BAA-383 (PacBio/Illumina hybrid assembly).</title>
        <authorList>
            <consortium name="The Broad Institute Genomics Platform"/>
            <consortium name="The Broad Institute Genome Sequencing Center for Infectious Disease"/>
            <person name="Earl A."/>
            <person name="Russ C."/>
            <person name="Gilmore M."/>
            <person name="Surin D."/>
            <person name="Walker B."/>
            <person name="Young S."/>
            <person name="Zeng Q."/>
            <person name="Gargeya S."/>
            <person name="Fitzgerald M."/>
            <person name="Haas B."/>
            <person name="Abouelleil A."/>
            <person name="Allen A.W."/>
            <person name="Alvarado L."/>
            <person name="Arachchi H.M."/>
            <person name="Berlin A.M."/>
            <person name="Chapman S.B."/>
            <person name="Gainer-Dewar J."/>
            <person name="Goldberg J."/>
            <person name="Griggs A."/>
            <person name="Gujja S."/>
            <person name="Hansen M."/>
            <person name="Howarth C."/>
            <person name="Imamovic A."/>
            <person name="Ireland A."/>
            <person name="Larimer J."/>
            <person name="McCowan C."/>
            <person name="Murphy C."/>
            <person name="Pearson M."/>
            <person name="Poon T.W."/>
            <person name="Priest M."/>
            <person name="Roberts A."/>
            <person name="Saif S."/>
            <person name="Shea T."/>
            <person name="Sisk P."/>
            <person name="Sykes S."/>
            <person name="Wortman J."/>
            <person name="Nusbaum C."/>
            <person name="Birren B."/>
        </authorList>
    </citation>
    <scope>NUCLEOTIDE SEQUENCE [LARGE SCALE GENOMIC DNA]</scope>
    <source>
        <strain evidence="3 5">ATCC BAA-383</strain>
    </source>
</reference>
<keyword evidence="5" id="KW-1185">Reference proteome</keyword>
<evidence type="ECO:0000256" key="1">
    <source>
        <dbReference type="SAM" id="SignalP"/>
    </source>
</evidence>
<dbReference type="EMBL" id="ASWB01000004">
    <property type="protein sequence ID" value="EOT65274.1"/>
    <property type="molecule type" value="Genomic_DNA"/>
</dbReference>
<proteinExistence type="predicted"/>
<accession>R2U2H9</accession>
<dbReference type="PATRIC" id="fig|1158609.3.peg.259"/>
<dbReference type="HOGENOM" id="CLU_524532_0_0_9"/>
<organism evidence="2 4">
    <name type="scientific">Enterococcus moraviensis ATCC BAA-383</name>
    <dbReference type="NCBI Taxonomy" id="1158609"/>
    <lineage>
        <taxon>Bacteria</taxon>
        <taxon>Bacillati</taxon>
        <taxon>Bacillota</taxon>
        <taxon>Bacilli</taxon>
        <taxon>Lactobacillales</taxon>
        <taxon>Enterococcaceae</taxon>
        <taxon>Enterococcus</taxon>
    </lineage>
</organism>
<evidence type="ECO:0000313" key="3">
    <source>
        <dbReference type="EMBL" id="EOT65274.1"/>
    </source>
</evidence>
<keyword evidence="1" id="KW-0732">Signal</keyword>
<dbReference type="Proteomes" id="UP000014157">
    <property type="component" value="Unassembled WGS sequence"/>
</dbReference>
<gene>
    <name evidence="3" type="ORF">I586_03008</name>
    <name evidence="2" type="ORF">UAY_00274</name>
</gene>
<dbReference type="STRING" id="155617.RV09_GL003307"/>
<sequence>MKKKGYVLGLVILLSIFVSGCTSKEEAEQSADKEKRIKKAEKSLAERPIVYMSNNFMGLMDDKGTILMDGEKGLVKEINAFANSTLMEYTTTMSDVLYVNTDSYQIFPENPEFRIPNWAFKNSKYGSYNDPELNKFGIVLNDGTLVKEAKDMPDGISELIFRNARFAHVHFKGDTEGLMNNEGKMLLKGIESFDYLEEEGIDSTVAVVKIDGSYGIVHEKKGLIFSPDEAKKLEITEIFPYAQRSAAIYKTEEGKYGLIDQEGDVIYEEEEPLLFNSISSFSEKGLALARSYGDDLIINEAGEVVSVVADEVEEDISAVDGFLKDNTILVRIGNLHEGKYGLMNEKFELVETFSGKYYRSPFYLGNGLFSVQGQGEDAFPAIINSSEKKIFSETESQTKDIYMFSEFTDSGLSIFRTKNHDEGLVNQKGKILMEAIEGSEIEIEKMQNIYQVSKSLPRKMPTKYYYDKDGELFYQKKEDEQIFLSKGLIMIVKPNGKTVVHDENGYLIKTIEAKTDKGE</sequence>
<dbReference type="RefSeq" id="WP_010763697.1">
    <property type="nucleotide sequence ID" value="NZ_ASWB01000004.1"/>
</dbReference>
<reference evidence="2 4" key="1">
    <citation type="submission" date="2013-02" db="EMBL/GenBank/DDBJ databases">
        <title>The Genome Sequence of Enterococcus moraviensis BAA-383.</title>
        <authorList>
            <consortium name="The Broad Institute Genome Sequencing Platform"/>
            <consortium name="The Broad Institute Genome Sequencing Center for Infectious Disease"/>
            <person name="Earl A.M."/>
            <person name="Gilmore M.S."/>
            <person name="Lebreton F."/>
            <person name="Walker B."/>
            <person name="Young S.K."/>
            <person name="Zeng Q."/>
            <person name="Gargeya S."/>
            <person name="Fitzgerald M."/>
            <person name="Haas B."/>
            <person name="Abouelleil A."/>
            <person name="Alvarado L."/>
            <person name="Arachchi H.M."/>
            <person name="Berlin A.M."/>
            <person name="Chapman S.B."/>
            <person name="Dewar J."/>
            <person name="Goldberg J."/>
            <person name="Griggs A."/>
            <person name="Gujja S."/>
            <person name="Hansen M."/>
            <person name="Howarth C."/>
            <person name="Imamovic A."/>
            <person name="Larimer J."/>
            <person name="McCowan C."/>
            <person name="Murphy C."/>
            <person name="Neiman D."/>
            <person name="Pearson M."/>
            <person name="Priest M."/>
            <person name="Roberts A."/>
            <person name="Saif S."/>
            <person name="Shea T."/>
            <person name="Sisk P."/>
            <person name="Sykes S."/>
            <person name="Wortman J."/>
            <person name="Nusbaum C."/>
            <person name="Birren B."/>
        </authorList>
    </citation>
    <scope>NUCLEOTIDE SEQUENCE [LARGE SCALE GENOMIC DNA]</scope>
    <source>
        <strain evidence="2 4">ATCC BAA-383</strain>
    </source>
</reference>
<evidence type="ECO:0008006" key="6">
    <source>
        <dbReference type="Google" id="ProtNLM"/>
    </source>
</evidence>
<dbReference type="AlphaFoldDB" id="R2U2H9"/>
<dbReference type="PROSITE" id="PS51257">
    <property type="entry name" value="PROKAR_LIPOPROTEIN"/>
    <property type="match status" value="1"/>
</dbReference>
<evidence type="ECO:0000313" key="2">
    <source>
        <dbReference type="EMBL" id="EOI06932.1"/>
    </source>
</evidence>
<evidence type="ECO:0000313" key="4">
    <source>
        <dbReference type="Proteomes" id="UP000013781"/>
    </source>
</evidence>
<name>R2U2H9_9ENTE</name>
<evidence type="ECO:0000313" key="5">
    <source>
        <dbReference type="Proteomes" id="UP000014157"/>
    </source>
</evidence>
<feature type="signal peptide" evidence="1">
    <location>
        <begin position="1"/>
        <end position="20"/>
    </location>
</feature>